<reference evidence="3" key="2">
    <citation type="submission" date="2015-01" db="EMBL/GenBank/DDBJ databases">
        <title>Evolutionary Origins and Diversification of the Mycorrhizal Mutualists.</title>
        <authorList>
            <consortium name="DOE Joint Genome Institute"/>
            <consortium name="Mycorrhizal Genomics Consortium"/>
            <person name="Kohler A."/>
            <person name="Kuo A."/>
            <person name="Nagy L.G."/>
            <person name="Floudas D."/>
            <person name="Copeland A."/>
            <person name="Barry K.W."/>
            <person name="Cichocki N."/>
            <person name="Veneault-Fourrey C."/>
            <person name="LaButti K."/>
            <person name="Lindquist E.A."/>
            <person name="Lipzen A."/>
            <person name="Lundell T."/>
            <person name="Morin E."/>
            <person name="Murat C."/>
            <person name="Riley R."/>
            <person name="Ohm R."/>
            <person name="Sun H."/>
            <person name="Tunlid A."/>
            <person name="Henrissat B."/>
            <person name="Grigoriev I.V."/>
            <person name="Hibbett D.S."/>
            <person name="Martin F."/>
        </authorList>
    </citation>
    <scope>NUCLEOTIDE SEQUENCE [LARGE SCALE GENOMIC DNA]</scope>
    <source>
        <strain evidence="3">ATCC 200175</strain>
    </source>
</reference>
<proteinExistence type="predicted"/>
<dbReference type="PANTHER" id="PTHR10165">
    <property type="entry name" value="LIPID PHOSPHATE PHOSPHATASE"/>
    <property type="match status" value="1"/>
</dbReference>
<keyword evidence="3" id="KW-1185">Reference proteome</keyword>
<evidence type="ECO:0000256" key="1">
    <source>
        <dbReference type="SAM" id="Phobius"/>
    </source>
</evidence>
<dbReference type="InterPro" id="IPR043216">
    <property type="entry name" value="PAP-like"/>
</dbReference>
<dbReference type="GO" id="GO:0006644">
    <property type="term" value="P:phospholipid metabolic process"/>
    <property type="evidence" value="ECO:0007669"/>
    <property type="project" value="InterPro"/>
</dbReference>
<dbReference type="OrthoDB" id="8907274at2759"/>
<dbReference type="AlphaFoldDB" id="A0A0C9SZG6"/>
<dbReference type="HOGENOM" id="CLU_140107_0_0_1"/>
<feature type="transmembrane region" description="Helical" evidence="1">
    <location>
        <begin position="15"/>
        <end position="35"/>
    </location>
</feature>
<evidence type="ECO:0000313" key="3">
    <source>
        <dbReference type="Proteomes" id="UP000053647"/>
    </source>
</evidence>
<dbReference type="PANTHER" id="PTHR10165:SF35">
    <property type="entry name" value="RE23632P"/>
    <property type="match status" value="1"/>
</dbReference>
<feature type="transmembrane region" description="Helical" evidence="1">
    <location>
        <begin position="99"/>
        <end position="119"/>
    </location>
</feature>
<name>A0A0C9SZG6_PAXIN</name>
<dbReference type="SUPFAM" id="SSF48317">
    <property type="entry name" value="Acid phosphatase/Vanadium-dependent haloperoxidase"/>
    <property type="match status" value="1"/>
</dbReference>
<reference evidence="2 3" key="1">
    <citation type="submission" date="2014-06" db="EMBL/GenBank/DDBJ databases">
        <authorList>
            <consortium name="DOE Joint Genome Institute"/>
            <person name="Kuo A."/>
            <person name="Kohler A."/>
            <person name="Nagy L.G."/>
            <person name="Floudas D."/>
            <person name="Copeland A."/>
            <person name="Barry K.W."/>
            <person name="Cichocki N."/>
            <person name="Veneault-Fourrey C."/>
            <person name="LaButti K."/>
            <person name="Lindquist E.A."/>
            <person name="Lipzen A."/>
            <person name="Lundell T."/>
            <person name="Morin E."/>
            <person name="Murat C."/>
            <person name="Sun H."/>
            <person name="Tunlid A."/>
            <person name="Henrissat B."/>
            <person name="Grigoriev I.V."/>
            <person name="Hibbett D.S."/>
            <person name="Martin F."/>
            <person name="Nordberg H.P."/>
            <person name="Cantor M.N."/>
            <person name="Hua S.X."/>
        </authorList>
    </citation>
    <scope>NUCLEOTIDE SEQUENCE [LARGE SCALE GENOMIC DNA]</scope>
    <source>
        <strain evidence="2 3">ATCC 200175</strain>
    </source>
</reference>
<evidence type="ECO:0000313" key="2">
    <source>
        <dbReference type="EMBL" id="KIJ08650.1"/>
    </source>
</evidence>
<dbReference type="EMBL" id="KN819581">
    <property type="protein sequence ID" value="KIJ08650.1"/>
    <property type="molecule type" value="Genomic_DNA"/>
</dbReference>
<protein>
    <submittedName>
        <fullName evidence="2">Uncharacterized protein</fullName>
    </submittedName>
</protein>
<dbReference type="Gene3D" id="1.20.144.10">
    <property type="entry name" value="Phosphatidic acid phosphatase type 2/haloperoxidase"/>
    <property type="match status" value="1"/>
</dbReference>
<dbReference type="GO" id="GO:0046839">
    <property type="term" value="P:phospholipid dephosphorylation"/>
    <property type="evidence" value="ECO:0007669"/>
    <property type="project" value="TreeGrafter"/>
</dbReference>
<keyword evidence="1" id="KW-0472">Membrane</keyword>
<accession>A0A0C9SZG6</accession>
<dbReference type="InterPro" id="IPR036938">
    <property type="entry name" value="PAP2/HPO_sf"/>
</dbReference>
<dbReference type="GO" id="GO:0008195">
    <property type="term" value="F:phosphatidate phosphatase activity"/>
    <property type="evidence" value="ECO:0007669"/>
    <property type="project" value="TreeGrafter"/>
</dbReference>
<organism evidence="2 3">
    <name type="scientific">Paxillus involutus ATCC 200175</name>
    <dbReference type="NCBI Taxonomy" id="664439"/>
    <lineage>
        <taxon>Eukaryota</taxon>
        <taxon>Fungi</taxon>
        <taxon>Dikarya</taxon>
        <taxon>Basidiomycota</taxon>
        <taxon>Agaricomycotina</taxon>
        <taxon>Agaricomycetes</taxon>
        <taxon>Agaricomycetidae</taxon>
        <taxon>Boletales</taxon>
        <taxon>Paxilineae</taxon>
        <taxon>Paxillaceae</taxon>
        <taxon>Paxillus</taxon>
    </lineage>
</organism>
<keyword evidence="1" id="KW-1133">Transmembrane helix</keyword>
<gene>
    <name evidence="2" type="ORF">PAXINDRAFT_139196</name>
</gene>
<feature type="non-terminal residue" evidence="2">
    <location>
        <position position="160"/>
    </location>
</feature>
<sequence length="160" mass="18118">MDRYRRPVPSLRQFFVSYAPDWIVTCALWMILYYISNHVTGFKRQFSLTDVTLRYPHAVQQRVGSQALHLIAGVAPLVAQIIVNLLTVRSWWDFHHSTLGLWLSITITGSITQIVKVTVGRPRPDVISRCQPMPGSEDPLWGLSTAAICTQTSKHMLEDG</sequence>
<dbReference type="Proteomes" id="UP000053647">
    <property type="component" value="Unassembled WGS sequence"/>
</dbReference>
<feature type="transmembrane region" description="Helical" evidence="1">
    <location>
        <begin position="67"/>
        <end position="87"/>
    </location>
</feature>
<dbReference type="GO" id="GO:0016020">
    <property type="term" value="C:membrane"/>
    <property type="evidence" value="ECO:0007669"/>
    <property type="project" value="TreeGrafter"/>
</dbReference>
<keyword evidence="1" id="KW-0812">Transmembrane</keyword>